<evidence type="ECO:0000256" key="1">
    <source>
        <dbReference type="SAM" id="Phobius"/>
    </source>
</evidence>
<keyword evidence="1" id="KW-0812">Transmembrane</keyword>
<proteinExistence type="predicted"/>
<organism evidence="3 4">
    <name type="scientific">Sphingorhabdus lutea</name>
    <dbReference type="NCBI Taxonomy" id="1913578"/>
    <lineage>
        <taxon>Bacteria</taxon>
        <taxon>Pseudomonadati</taxon>
        <taxon>Pseudomonadota</taxon>
        <taxon>Alphaproteobacteria</taxon>
        <taxon>Sphingomonadales</taxon>
        <taxon>Sphingomonadaceae</taxon>
        <taxon>Sphingorhabdus</taxon>
    </lineage>
</organism>
<reference evidence="3 4" key="1">
    <citation type="submission" date="2016-11" db="EMBL/GenBank/DDBJ databases">
        <title>Sphingorhabdus sp. LPB0140, isolated from marine environment.</title>
        <authorList>
            <person name="Kim E."/>
            <person name="Yi H."/>
        </authorList>
    </citation>
    <scope>NUCLEOTIDE SEQUENCE [LARGE SCALE GENOMIC DNA]</scope>
    <source>
        <strain evidence="3 4">LPB0140</strain>
    </source>
</reference>
<dbReference type="InterPro" id="IPR017850">
    <property type="entry name" value="Alkaline_phosphatase_core_sf"/>
</dbReference>
<sequence length="454" mass="51624">MTGKAMGSKLFSIDRADFGRFANWCLIWLFMANIGFMALWFVGAPLRPWEILYGGLAGLIAKYLPRILRYIIFIGVVTWSCLKFIGGLFNLTIESLLYSVQFFAEIDPSDSIEYILAGFFTFIILIFVWKLMKRDTNFKNPLLIIAAAGLTFALSQFDIYMGKDMRGHYFRSPDAGAEFASARMNSGFANAPDGKRHLLLIVVESLGQPADNDEIKRKLFGQLKNNPAIAARFELKQGIAPYYNSTTSGEIRELCGRWGDYYSLLNNKITLDKNCLPYQLTQKGYQTHALHSFNGRFFKRAIWYPKTGFQQVEFGDKLIKRGAEMCGGVFPGACDRDVPPMIGDILRKADKPTFLYWLSLNTHLPVPTGKNLRVENCEKSSAILKEKFPMICRQFAIFDQIEAGLVAQIIAKDFPATDILIVGDHMPPFFDKHNRTQFDPAHVPWLYLRWKNGQ</sequence>
<dbReference type="STRING" id="1913578.LPB140_01280"/>
<protein>
    <recommendedName>
        <fullName evidence="2">Sulfatase N-terminal domain-containing protein</fullName>
    </recommendedName>
</protein>
<dbReference type="AlphaFoldDB" id="A0A1L3J975"/>
<feature type="transmembrane region" description="Helical" evidence="1">
    <location>
        <begin position="48"/>
        <end position="64"/>
    </location>
</feature>
<keyword evidence="1" id="KW-0472">Membrane</keyword>
<dbReference type="KEGG" id="sphl:LPB140_01280"/>
<evidence type="ECO:0000313" key="4">
    <source>
        <dbReference type="Proteomes" id="UP000242561"/>
    </source>
</evidence>
<dbReference type="SUPFAM" id="SSF53649">
    <property type="entry name" value="Alkaline phosphatase-like"/>
    <property type="match status" value="1"/>
</dbReference>
<evidence type="ECO:0000259" key="2">
    <source>
        <dbReference type="Pfam" id="PF00884"/>
    </source>
</evidence>
<evidence type="ECO:0000313" key="3">
    <source>
        <dbReference type="EMBL" id="APG61692.1"/>
    </source>
</evidence>
<keyword evidence="4" id="KW-1185">Reference proteome</keyword>
<dbReference type="InterPro" id="IPR000917">
    <property type="entry name" value="Sulfatase_N"/>
</dbReference>
<accession>A0A1L3J975</accession>
<feature type="transmembrane region" description="Helical" evidence="1">
    <location>
        <begin position="21"/>
        <end position="42"/>
    </location>
</feature>
<feature type="domain" description="Sulfatase N-terminal" evidence="2">
    <location>
        <begin position="197"/>
        <end position="431"/>
    </location>
</feature>
<feature type="transmembrane region" description="Helical" evidence="1">
    <location>
        <begin position="141"/>
        <end position="161"/>
    </location>
</feature>
<dbReference type="EMBL" id="CP018154">
    <property type="protein sequence ID" value="APG61692.1"/>
    <property type="molecule type" value="Genomic_DNA"/>
</dbReference>
<name>A0A1L3J975_9SPHN</name>
<feature type="transmembrane region" description="Helical" evidence="1">
    <location>
        <begin position="111"/>
        <end position="129"/>
    </location>
</feature>
<feature type="transmembrane region" description="Helical" evidence="1">
    <location>
        <begin position="71"/>
        <end position="91"/>
    </location>
</feature>
<dbReference type="OrthoDB" id="5363296at2"/>
<dbReference type="Proteomes" id="UP000242561">
    <property type="component" value="Chromosome"/>
</dbReference>
<dbReference type="Pfam" id="PF00884">
    <property type="entry name" value="Sulfatase"/>
    <property type="match status" value="1"/>
</dbReference>
<dbReference type="Gene3D" id="3.40.720.10">
    <property type="entry name" value="Alkaline Phosphatase, subunit A"/>
    <property type="match status" value="1"/>
</dbReference>
<gene>
    <name evidence="3" type="ORF">LPB140_01280</name>
</gene>
<dbReference type="RefSeq" id="WP_072558338.1">
    <property type="nucleotide sequence ID" value="NZ_CP018154.1"/>
</dbReference>
<keyword evidence="1" id="KW-1133">Transmembrane helix</keyword>